<keyword evidence="1" id="KW-0732">Signal</keyword>
<dbReference type="EMBL" id="FXUA01000010">
    <property type="protein sequence ID" value="SMP35130.1"/>
    <property type="molecule type" value="Genomic_DNA"/>
</dbReference>
<feature type="chain" id="PRO_5045109562" description="Lipocalin-like domain-containing protein" evidence="1">
    <location>
        <begin position="24"/>
        <end position="156"/>
    </location>
</feature>
<dbReference type="RefSeq" id="WP_283414729.1">
    <property type="nucleotide sequence ID" value="NZ_FXUA01000010.1"/>
</dbReference>
<comment type="caution">
    <text evidence="2">The sequence shown here is derived from an EMBL/GenBank/DDBJ whole genome shotgun (WGS) entry which is preliminary data.</text>
</comment>
<feature type="signal peptide" evidence="1">
    <location>
        <begin position="1"/>
        <end position="23"/>
    </location>
</feature>
<proteinExistence type="predicted"/>
<evidence type="ECO:0008006" key="4">
    <source>
        <dbReference type="Google" id="ProtNLM"/>
    </source>
</evidence>
<evidence type="ECO:0000256" key="1">
    <source>
        <dbReference type="SAM" id="SignalP"/>
    </source>
</evidence>
<gene>
    <name evidence="2" type="ORF">SAMN06265367_110112</name>
</gene>
<evidence type="ECO:0000313" key="2">
    <source>
        <dbReference type="EMBL" id="SMP35130.1"/>
    </source>
</evidence>
<keyword evidence="3" id="KW-1185">Reference proteome</keyword>
<dbReference type="PROSITE" id="PS51257">
    <property type="entry name" value="PROKAR_LIPOPROTEIN"/>
    <property type="match status" value="1"/>
</dbReference>
<name>A0ABY1PLN2_9BACT</name>
<sequence length="156" mass="16850">MKSLVKFNFLLPLAILATLISCSDDDPNPSKSDAELIGSGISWKLSTAKVGSFNVISQIDPCLQDNEVTFNYETAVKLGVLDAGPTKCSQTEPQTVNFIWDYNESTKILLVDTEIIEVPGAEGNMIVESVSANELVVSQNVSLSGITQKLVVTFVH</sequence>
<evidence type="ECO:0000313" key="3">
    <source>
        <dbReference type="Proteomes" id="UP001157915"/>
    </source>
</evidence>
<organism evidence="2 3">
    <name type="scientific">Algoriphagus winogradskyi</name>
    <dbReference type="NCBI Taxonomy" id="237017"/>
    <lineage>
        <taxon>Bacteria</taxon>
        <taxon>Pseudomonadati</taxon>
        <taxon>Bacteroidota</taxon>
        <taxon>Cytophagia</taxon>
        <taxon>Cytophagales</taxon>
        <taxon>Cyclobacteriaceae</taxon>
        <taxon>Algoriphagus</taxon>
    </lineage>
</organism>
<accession>A0ABY1PLN2</accession>
<protein>
    <recommendedName>
        <fullName evidence="4">Lipocalin-like domain-containing protein</fullName>
    </recommendedName>
</protein>
<reference evidence="2 3" key="1">
    <citation type="submission" date="2017-05" db="EMBL/GenBank/DDBJ databases">
        <authorList>
            <person name="Varghese N."/>
            <person name="Submissions S."/>
        </authorList>
    </citation>
    <scope>NUCLEOTIDE SEQUENCE [LARGE SCALE GENOMIC DNA]</scope>
    <source>
        <strain evidence="2 3">DSM 15360</strain>
    </source>
</reference>
<dbReference type="Proteomes" id="UP001157915">
    <property type="component" value="Unassembled WGS sequence"/>
</dbReference>